<dbReference type="OrthoDB" id="3794358at2759"/>
<name>A0A9P4P686_9PLEO</name>
<evidence type="ECO:0008006" key="4">
    <source>
        <dbReference type="Google" id="ProtNLM"/>
    </source>
</evidence>
<dbReference type="AlphaFoldDB" id="A0A9P4P686"/>
<keyword evidence="3" id="KW-1185">Reference proteome</keyword>
<gene>
    <name evidence="2" type="ORF">P171DRAFT_525686</name>
</gene>
<dbReference type="EMBL" id="MU001510">
    <property type="protein sequence ID" value="KAF2439149.1"/>
    <property type="molecule type" value="Genomic_DNA"/>
</dbReference>
<evidence type="ECO:0000313" key="3">
    <source>
        <dbReference type="Proteomes" id="UP000799764"/>
    </source>
</evidence>
<feature type="region of interest" description="Disordered" evidence="1">
    <location>
        <begin position="158"/>
        <end position="246"/>
    </location>
</feature>
<comment type="caution">
    <text evidence="2">The sequence shown here is derived from an EMBL/GenBank/DDBJ whole genome shotgun (WGS) entry which is preliminary data.</text>
</comment>
<evidence type="ECO:0000313" key="2">
    <source>
        <dbReference type="EMBL" id="KAF2439149.1"/>
    </source>
</evidence>
<sequence length="324" mass="36577">MSSLTRNSAMFRDKFFCRRRKGLDIKAKALVLQDQDVKVAIFYSHGNELSVFRSHPHLPDWPFAGSSLVDAPIHETCMDSYPTDSKQMEWLTEWFRREGLTNPWPQTQMAQPTAHSPSVFFGGETGAQNGNDVRMQMLPRQQPGILVDLNQAGTALEEEPGYSSIPDLMPPEWFGPLQDARSPIRPQSVSQPTPAAMQPAQKDPANSEEELTDEDFVNLGSENRYRGGESETDVNSPHKRGRGNNGQYLHQLDHAVADQHPRSTATNSPARTRHTHLHRARTHYMLPSEGREHLRTEYRVPIFEGRSGVHGNPPLTRARAAQYH</sequence>
<organism evidence="2 3">
    <name type="scientific">Karstenula rhodostoma CBS 690.94</name>
    <dbReference type="NCBI Taxonomy" id="1392251"/>
    <lineage>
        <taxon>Eukaryota</taxon>
        <taxon>Fungi</taxon>
        <taxon>Dikarya</taxon>
        <taxon>Ascomycota</taxon>
        <taxon>Pezizomycotina</taxon>
        <taxon>Dothideomycetes</taxon>
        <taxon>Pleosporomycetidae</taxon>
        <taxon>Pleosporales</taxon>
        <taxon>Massarineae</taxon>
        <taxon>Didymosphaeriaceae</taxon>
        <taxon>Karstenula</taxon>
    </lineage>
</organism>
<evidence type="ECO:0000256" key="1">
    <source>
        <dbReference type="SAM" id="MobiDB-lite"/>
    </source>
</evidence>
<protein>
    <recommendedName>
        <fullName evidence="4">MADS-box domain-containing protein</fullName>
    </recommendedName>
</protein>
<proteinExistence type="predicted"/>
<accession>A0A9P4P686</accession>
<reference evidence="2" key="1">
    <citation type="journal article" date="2020" name="Stud. Mycol.">
        <title>101 Dothideomycetes genomes: a test case for predicting lifestyles and emergence of pathogens.</title>
        <authorList>
            <person name="Haridas S."/>
            <person name="Albert R."/>
            <person name="Binder M."/>
            <person name="Bloem J."/>
            <person name="Labutti K."/>
            <person name="Salamov A."/>
            <person name="Andreopoulos B."/>
            <person name="Baker S."/>
            <person name="Barry K."/>
            <person name="Bills G."/>
            <person name="Bluhm B."/>
            <person name="Cannon C."/>
            <person name="Castanera R."/>
            <person name="Culley D."/>
            <person name="Daum C."/>
            <person name="Ezra D."/>
            <person name="Gonzalez J."/>
            <person name="Henrissat B."/>
            <person name="Kuo A."/>
            <person name="Liang C."/>
            <person name="Lipzen A."/>
            <person name="Lutzoni F."/>
            <person name="Magnuson J."/>
            <person name="Mondo S."/>
            <person name="Nolan M."/>
            <person name="Ohm R."/>
            <person name="Pangilinan J."/>
            <person name="Park H.-J."/>
            <person name="Ramirez L."/>
            <person name="Alfaro M."/>
            <person name="Sun H."/>
            <person name="Tritt A."/>
            <person name="Yoshinaga Y."/>
            <person name="Zwiers L.-H."/>
            <person name="Turgeon B."/>
            <person name="Goodwin S."/>
            <person name="Spatafora J."/>
            <person name="Crous P."/>
            <person name="Grigoriev I."/>
        </authorList>
    </citation>
    <scope>NUCLEOTIDE SEQUENCE</scope>
    <source>
        <strain evidence="2">CBS 690.94</strain>
    </source>
</reference>
<feature type="compositionally biased region" description="Acidic residues" evidence="1">
    <location>
        <begin position="206"/>
        <end position="216"/>
    </location>
</feature>
<dbReference type="Proteomes" id="UP000799764">
    <property type="component" value="Unassembled WGS sequence"/>
</dbReference>